<dbReference type="EMBL" id="CP020100">
    <property type="protein sequence ID" value="AQZ96152.1"/>
    <property type="molecule type" value="Genomic_DNA"/>
</dbReference>
<dbReference type="PANTHER" id="PTHR35011:SF2">
    <property type="entry name" value="2,3-DIKETO-L-GULONATE TRAP TRANSPORTER SMALL PERMEASE PROTEIN YIAM"/>
    <property type="match status" value="1"/>
</dbReference>
<dbReference type="GO" id="GO:0015740">
    <property type="term" value="P:C4-dicarboxylate transport"/>
    <property type="evidence" value="ECO:0007669"/>
    <property type="project" value="TreeGrafter"/>
</dbReference>
<keyword evidence="12" id="KW-1185">Reference proteome</keyword>
<evidence type="ECO:0000256" key="3">
    <source>
        <dbReference type="ARBA" id="ARBA00022475"/>
    </source>
</evidence>
<feature type="transmembrane region" description="Helical" evidence="9">
    <location>
        <begin position="34"/>
        <end position="52"/>
    </location>
</feature>
<evidence type="ECO:0000256" key="2">
    <source>
        <dbReference type="ARBA" id="ARBA00022448"/>
    </source>
</evidence>
<dbReference type="Proteomes" id="UP000243488">
    <property type="component" value="Chromosome"/>
</dbReference>
<accession>A0A1V0B8A9</accession>
<evidence type="ECO:0000256" key="1">
    <source>
        <dbReference type="ARBA" id="ARBA00004429"/>
    </source>
</evidence>
<dbReference type="PANTHER" id="PTHR35011">
    <property type="entry name" value="2,3-DIKETO-L-GULONATE TRAP TRANSPORTER SMALL PERMEASE PROTEIN YIAM"/>
    <property type="match status" value="1"/>
</dbReference>
<keyword evidence="7 9" id="KW-0472">Membrane</keyword>
<sequence>MPRTADPSASHSIKRLLGKILGTLDLITEHIEKTILAGSVLFLAGLLITHVLGRQLFGSGVAGQVELTQMALVIMTFAGIGYAVRRARHICMSAFYDQLKGKLRKSMLVAISLLTGALMFYLAWHAWDYVSAIQSRGRTSSARQIPLWIPYLAAPIGFALAGLQYWLTVARNLLSPGIWRSFSEPERYEQAPGANVSRVE</sequence>
<dbReference type="RefSeq" id="WP_080051060.1">
    <property type="nucleotide sequence ID" value="NZ_CP020100.1"/>
</dbReference>
<dbReference type="STRING" id="1931241.BVH74_15945"/>
<gene>
    <name evidence="11" type="ORF">BVH74_15945</name>
</gene>
<dbReference type="InterPro" id="IPR007387">
    <property type="entry name" value="TRAP_DctQ"/>
</dbReference>
<feature type="transmembrane region" description="Helical" evidence="9">
    <location>
        <begin position="106"/>
        <end position="127"/>
    </location>
</feature>
<evidence type="ECO:0000313" key="12">
    <source>
        <dbReference type="Proteomes" id="UP000243488"/>
    </source>
</evidence>
<keyword evidence="2 9" id="KW-0813">Transport</keyword>
<comment type="function">
    <text evidence="9">Part of the tripartite ATP-independent periplasmic (TRAP) transport system.</text>
</comment>
<proteinExistence type="inferred from homology"/>
<reference evidence="11 12" key="1">
    <citation type="submission" date="2017-03" db="EMBL/GenBank/DDBJ databases">
        <title>Complete genome sequence of the novel DNRA strain Pseudomonas sp. S-6-2 isolated from Chinese polluted river sediment. Journal of Biotechnology.</title>
        <authorList>
            <person name="Li J."/>
            <person name="Xiang F."/>
            <person name="Wang L."/>
            <person name="Xi L."/>
            <person name="Liu J."/>
        </authorList>
    </citation>
    <scope>NUCLEOTIDE SEQUENCE [LARGE SCALE GENOMIC DNA]</scope>
    <source>
        <strain evidence="11 12">S-6-2</strain>
    </source>
</reference>
<evidence type="ECO:0000256" key="8">
    <source>
        <dbReference type="ARBA" id="ARBA00038436"/>
    </source>
</evidence>
<evidence type="ECO:0000259" key="10">
    <source>
        <dbReference type="Pfam" id="PF04290"/>
    </source>
</evidence>
<dbReference type="AlphaFoldDB" id="A0A1V0B8A9"/>
<dbReference type="GO" id="GO:0005886">
    <property type="term" value="C:plasma membrane"/>
    <property type="evidence" value="ECO:0007669"/>
    <property type="project" value="UniProtKB-SubCell"/>
</dbReference>
<name>A0A1V0B8A9_9GAMM</name>
<organism evidence="11 12">
    <name type="scientific">Halopseudomonas phragmitis</name>
    <dbReference type="NCBI Taxonomy" id="1931241"/>
    <lineage>
        <taxon>Bacteria</taxon>
        <taxon>Pseudomonadati</taxon>
        <taxon>Pseudomonadota</taxon>
        <taxon>Gammaproteobacteria</taxon>
        <taxon>Pseudomonadales</taxon>
        <taxon>Pseudomonadaceae</taxon>
        <taxon>Halopseudomonas</taxon>
    </lineage>
</organism>
<evidence type="ECO:0000256" key="5">
    <source>
        <dbReference type="ARBA" id="ARBA00022692"/>
    </source>
</evidence>
<evidence type="ECO:0000256" key="9">
    <source>
        <dbReference type="RuleBase" id="RU369079"/>
    </source>
</evidence>
<keyword evidence="4 9" id="KW-0997">Cell inner membrane</keyword>
<keyword evidence="5 9" id="KW-0812">Transmembrane</keyword>
<keyword evidence="6 9" id="KW-1133">Transmembrane helix</keyword>
<evidence type="ECO:0000313" key="11">
    <source>
        <dbReference type="EMBL" id="AQZ96152.1"/>
    </source>
</evidence>
<feature type="domain" description="Tripartite ATP-independent periplasmic transporters DctQ component" evidence="10">
    <location>
        <begin position="44"/>
        <end position="173"/>
    </location>
</feature>
<dbReference type="GO" id="GO:0022857">
    <property type="term" value="F:transmembrane transporter activity"/>
    <property type="evidence" value="ECO:0007669"/>
    <property type="project" value="UniProtKB-UniRule"/>
</dbReference>
<feature type="transmembrane region" description="Helical" evidence="9">
    <location>
        <begin position="147"/>
        <end position="167"/>
    </location>
</feature>
<comment type="subunit">
    <text evidence="9">The complex comprises the extracytoplasmic solute receptor protein and the two transmembrane proteins.</text>
</comment>
<dbReference type="Pfam" id="PF04290">
    <property type="entry name" value="DctQ"/>
    <property type="match status" value="1"/>
</dbReference>
<evidence type="ECO:0000256" key="4">
    <source>
        <dbReference type="ARBA" id="ARBA00022519"/>
    </source>
</evidence>
<keyword evidence="3" id="KW-1003">Cell membrane</keyword>
<evidence type="ECO:0000256" key="7">
    <source>
        <dbReference type="ARBA" id="ARBA00023136"/>
    </source>
</evidence>
<feature type="transmembrane region" description="Helical" evidence="9">
    <location>
        <begin position="67"/>
        <end position="85"/>
    </location>
</feature>
<comment type="similarity">
    <text evidence="8 9">Belongs to the TRAP transporter small permease family.</text>
</comment>
<comment type="subcellular location">
    <subcellularLocation>
        <location evidence="1 9">Cell inner membrane</location>
        <topology evidence="1 9">Multi-pass membrane protein</topology>
    </subcellularLocation>
</comment>
<dbReference type="KEGG" id="ppha:BVH74_15945"/>
<dbReference type="InterPro" id="IPR055348">
    <property type="entry name" value="DctQ"/>
</dbReference>
<evidence type="ECO:0000256" key="6">
    <source>
        <dbReference type="ARBA" id="ARBA00022989"/>
    </source>
</evidence>
<protein>
    <recommendedName>
        <fullName evidence="9">TRAP transporter small permease protein</fullName>
    </recommendedName>
</protein>